<name>A0A0F9PCH3_9ZZZZ</name>
<accession>A0A0F9PCH3</accession>
<feature type="non-terminal residue" evidence="1">
    <location>
        <position position="22"/>
    </location>
</feature>
<dbReference type="AlphaFoldDB" id="A0A0F9PCH3"/>
<comment type="caution">
    <text evidence="1">The sequence shown here is derived from an EMBL/GenBank/DDBJ whole genome shotgun (WGS) entry which is preliminary data.</text>
</comment>
<dbReference type="EMBL" id="LAZR01003658">
    <property type="protein sequence ID" value="KKN15984.1"/>
    <property type="molecule type" value="Genomic_DNA"/>
</dbReference>
<evidence type="ECO:0000313" key="1">
    <source>
        <dbReference type="EMBL" id="KKM91077.1"/>
    </source>
</evidence>
<reference evidence="1" key="1">
    <citation type="journal article" date="2015" name="Nature">
        <title>Complex archaea that bridge the gap between prokaryotes and eukaryotes.</title>
        <authorList>
            <person name="Spang A."/>
            <person name="Saw J.H."/>
            <person name="Jorgensen S.L."/>
            <person name="Zaremba-Niedzwiedzka K."/>
            <person name="Martijn J."/>
            <person name="Lind A.E."/>
            <person name="van Eijk R."/>
            <person name="Schleper C."/>
            <person name="Guy L."/>
            <person name="Ettema T.J."/>
        </authorList>
    </citation>
    <scope>NUCLEOTIDE SEQUENCE</scope>
</reference>
<sequence>MPTNQIHIIVDHRENKLKALFD</sequence>
<protein>
    <submittedName>
        <fullName evidence="1">Uncharacterized protein</fullName>
    </submittedName>
</protein>
<evidence type="ECO:0000313" key="2">
    <source>
        <dbReference type="EMBL" id="KKN15984.1"/>
    </source>
</evidence>
<gene>
    <name evidence="2" type="ORF">LCGC14_0980410</name>
    <name evidence="1" type="ORF">LCGC14_1232130</name>
</gene>
<dbReference type="EMBL" id="LAZR01006585">
    <property type="protein sequence ID" value="KKM91077.1"/>
    <property type="molecule type" value="Genomic_DNA"/>
</dbReference>
<proteinExistence type="predicted"/>
<organism evidence="1">
    <name type="scientific">marine sediment metagenome</name>
    <dbReference type="NCBI Taxonomy" id="412755"/>
    <lineage>
        <taxon>unclassified sequences</taxon>
        <taxon>metagenomes</taxon>
        <taxon>ecological metagenomes</taxon>
    </lineage>
</organism>